<comment type="caution">
    <text evidence="2">The sequence shown here is derived from an EMBL/GenBank/DDBJ whole genome shotgun (WGS) entry which is preliminary data.</text>
</comment>
<proteinExistence type="predicted"/>
<evidence type="ECO:0000313" key="2">
    <source>
        <dbReference type="EMBL" id="KKL74910.1"/>
    </source>
</evidence>
<dbReference type="InterPro" id="IPR006116">
    <property type="entry name" value="NT_2-5OAS_ClassI-CCAase"/>
</dbReference>
<dbReference type="AlphaFoldDB" id="A0A0F9GZY3"/>
<name>A0A0F9GZY3_9ZZZZ</name>
<evidence type="ECO:0008006" key="3">
    <source>
        <dbReference type="Google" id="ProtNLM"/>
    </source>
</evidence>
<dbReference type="Gene3D" id="3.30.460.10">
    <property type="entry name" value="Beta Polymerase, domain 2"/>
    <property type="match status" value="1"/>
</dbReference>
<dbReference type="CDD" id="cd05400">
    <property type="entry name" value="NT_2-5OAS_ClassI-CCAase"/>
    <property type="match status" value="1"/>
</dbReference>
<dbReference type="GO" id="GO:0016779">
    <property type="term" value="F:nucleotidyltransferase activity"/>
    <property type="evidence" value="ECO:0007669"/>
    <property type="project" value="InterPro"/>
</dbReference>
<protein>
    <recommendedName>
        <fullName evidence="3">Polymerase nucleotidyl transferase domain-containing protein</fullName>
    </recommendedName>
</protein>
<feature type="region of interest" description="Disordered" evidence="1">
    <location>
        <begin position="277"/>
        <end position="312"/>
    </location>
</feature>
<gene>
    <name evidence="2" type="ORF">LCGC14_2060170</name>
</gene>
<dbReference type="EMBL" id="LAZR01024506">
    <property type="protein sequence ID" value="KKL74910.1"/>
    <property type="molecule type" value="Genomic_DNA"/>
</dbReference>
<reference evidence="2" key="1">
    <citation type="journal article" date="2015" name="Nature">
        <title>Complex archaea that bridge the gap between prokaryotes and eukaryotes.</title>
        <authorList>
            <person name="Spang A."/>
            <person name="Saw J.H."/>
            <person name="Jorgensen S.L."/>
            <person name="Zaremba-Niedzwiedzka K."/>
            <person name="Martijn J."/>
            <person name="Lind A.E."/>
            <person name="van Eijk R."/>
            <person name="Schleper C."/>
            <person name="Guy L."/>
            <person name="Ettema T.J."/>
        </authorList>
    </citation>
    <scope>NUCLEOTIDE SEQUENCE</scope>
</reference>
<accession>A0A0F9GZY3</accession>
<evidence type="ECO:0000256" key="1">
    <source>
        <dbReference type="SAM" id="MobiDB-lite"/>
    </source>
</evidence>
<feature type="compositionally biased region" description="Polar residues" evidence="1">
    <location>
        <begin position="277"/>
        <end position="300"/>
    </location>
</feature>
<organism evidence="2">
    <name type="scientific">marine sediment metagenome</name>
    <dbReference type="NCBI Taxonomy" id="412755"/>
    <lineage>
        <taxon>unclassified sequences</taxon>
        <taxon>metagenomes</taxon>
        <taxon>ecological metagenomes</taxon>
    </lineage>
</organism>
<sequence>MSIIPYLQDLISDQRIPKQSLNEMQNDREKIEKVLLSLEDLPQPTFYYGGSYGKDMIIADAFDLDLVVYYPKNIQWSIRDLFFKILAQLQRNFQDVYNVKPKNVAIQIDKREDYHIDVVPGKRLPNNEEDAWLYKNKTGQRFKTSVKKHIGIIKECGRRDVLKILKLWKLRNLLEIPSFLLELIGIRALEAERERIPLDRAAMAVWQFIADQLLQITINDPANSGNILTDEDVITESQKGHIIRVAKWTLQLAKQGSKNDWEQIFRKKPEGFQFNLEVTSPSNFSNTSQKQDQSKTSNPPRLSPDSPNRRFA</sequence>
<dbReference type="SUPFAM" id="SSF81301">
    <property type="entry name" value="Nucleotidyltransferase"/>
    <property type="match status" value="1"/>
</dbReference>
<dbReference type="InterPro" id="IPR043519">
    <property type="entry name" value="NT_sf"/>
</dbReference>